<keyword evidence="3" id="KW-0488">Methylation</keyword>
<evidence type="ECO:0008006" key="13">
    <source>
        <dbReference type="Google" id="ProtNLM"/>
    </source>
</evidence>
<dbReference type="InterPro" id="IPR052236">
    <property type="entry name" value="Small_GTPase_RasD"/>
</dbReference>
<proteinExistence type="inferred from homology"/>
<comment type="caution">
    <text evidence="11">The sequence shown here is derived from an EMBL/GenBank/DDBJ whole genome shotgun (WGS) entry which is preliminary data.</text>
</comment>
<name>A0A8J2S0U5_9CRUS</name>
<evidence type="ECO:0000256" key="9">
    <source>
        <dbReference type="ARBA" id="ARBA00038061"/>
    </source>
</evidence>
<dbReference type="AlphaFoldDB" id="A0A8J2S0U5"/>
<dbReference type="Proteomes" id="UP000789390">
    <property type="component" value="Unassembled WGS sequence"/>
</dbReference>
<evidence type="ECO:0000256" key="4">
    <source>
        <dbReference type="ARBA" id="ARBA00022741"/>
    </source>
</evidence>
<keyword evidence="6" id="KW-0472">Membrane</keyword>
<feature type="compositionally biased region" description="Basic residues" evidence="10">
    <location>
        <begin position="1"/>
        <end position="11"/>
    </location>
</feature>
<evidence type="ECO:0000256" key="10">
    <source>
        <dbReference type="SAM" id="MobiDB-lite"/>
    </source>
</evidence>
<feature type="region of interest" description="Disordered" evidence="10">
    <location>
        <begin position="353"/>
        <end position="378"/>
    </location>
</feature>
<dbReference type="InterPro" id="IPR001806">
    <property type="entry name" value="Small_GTPase"/>
</dbReference>
<dbReference type="InterPro" id="IPR005225">
    <property type="entry name" value="Small_GTP-bd"/>
</dbReference>
<dbReference type="InterPro" id="IPR027417">
    <property type="entry name" value="P-loop_NTPase"/>
</dbReference>
<evidence type="ECO:0000256" key="3">
    <source>
        <dbReference type="ARBA" id="ARBA00022481"/>
    </source>
</evidence>
<dbReference type="SMART" id="SM00174">
    <property type="entry name" value="RHO"/>
    <property type="match status" value="1"/>
</dbReference>
<comment type="similarity">
    <text evidence="9">Belongs to the small GTPase superfamily. RasD family.</text>
</comment>
<keyword evidence="5" id="KW-0342">GTP-binding</keyword>
<accession>A0A8J2S0U5</accession>
<dbReference type="GO" id="GO:0005886">
    <property type="term" value="C:plasma membrane"/>
    <property type="evidence" value="ECO:0007669"/>
    <property type="project" value="UniProtKB-SubCell"/>
</dbReference>
<evidence type="ECO:0000256" key="5">
    <source>
        <dbReference type="ARBA" id="ARBA00023134"/>
    </source>
</evidence>
<sequence length="378" mass="39880">MKGGHSQRRRFSLQALCVVQSPTSEEEPPGINGHQQQSVDGGGGSLEEETVAGSAGQCAGTAPSHRQSRRRRPLSTEPALHLSSSSKSSGRNLAPPAPTTPDKSHYKVVVMGSARSGKTSLVGQFLYAAYSPRYRPTVEDMHTVELDCQGLDLRLDILDTGGSYVFPAMRTLAIKSADGFVLVCASDDPSSLEEAEHCRSQILEVKGPSCPVVVVLNKTDLIRSGSVSSSQTDDDKSENQRAIAAASDDANHFLCQEMVESLVTCDWGHGFVSASAKNNINVVQVFQELFVQAKSRIALSPAVRKRRQSLPARTLIPPTGITSSSVHPHPQLGHHLSLHGSNAAAAAAAAAATANNSSASSSPTGTSSFAKRNSCTVS</sequence>
<keyword evidence="7" id="KW-0449">Lipoprotein</keyword>
<dbReference type="SMART" id="SM00173">
    <property type="entry name" value="RAS"/>
    <property type="match status" value="1"/>
</dbReference>
<dbReference type="Gene3D" id="3.40.50.300">
    <property type="entry name" value="P-loop containing nucleotide triphosphate hydrolases"/>
    <property type="match status" value="1"/>
</dbReference>
<dbReference type="SMART" id="SM00175">
    <property type="entry name" value="RAB"/>
    <property type="match status" value="1"/>
</dbReference>
<keyword evidence="8" id="KW-0636">Prenylation</keyword>
<evidence type="ECO:0000256" key="8">
    <source>
        <dbReference type="ARBA" id="ARBA00023289"/>
    </source>
</evidence>
<evidence type="ECO:0000256" key="6">
    <source>
        <dbReference type="ARBA" id="ARBA00023136"/>
    </source>
</evidence>
<dbReference type="PROSITE" id="PS51419">
    <property type="entry name" value="RAB"/>
    <property type="match status" value="1"/>
</dbReference>
<reference evidence="11" key="1">
    <citation type="submission" date="2021-11" db="EMBL/GenBank/DDBJ databases">
        <authorList>
            <person name="Schell T."/>
        </authorList>
    </citation>
    <scope>NUCLEOTIDE SEQUENCE</scope>
    <source>
        <strain evidence="11">M5</strain>
    </source>
</reference>
<dbReference type="OrthoDB" id="265044at2759"/>
<dbReference type="Pfam" id="PF00071">
    <property type="entry name" value="Ras"/>
    <property type="match status" value="1"/>
</dbReference>
<keyword evidence="2" id="KW-1003">Cell membrane</keyword>
<dbReference type="PROSITE" id="PS51421">
    <property type="entry name" value="RAS"/>
    <property type="match status" value="1"/>
</dbReference>
<evidence type="ECO:0000256" key="1">
    <source>
        <dbReference type="ARBA" id="ARBA00004193"/>
    </source>
</evidence>
<dbReference type="PRINTS" id="PR00449">
    <property type="entry name" value="RASTRNSFRMNG"/>
</dbReference>
<dbReference type="SUPFAM" id="SSF52540">
    <property type="entry name" value="P-loop containing nucleoside triphosphate hydrolases"/>
    <property type="match status" value="1"/>
</dbReference>
<dbReference type="EMBL" id="CAKKLH010000329">
    <property type="protein sequence ID" value="CAH0112656.1"/>
    <property type="molecule type" value="Genomic_DNA"/>
</dbReference>
<protein>
    <recommendedName>
        <fullName evidence="13">GTP-binding protein Rhes</fullName>
    </recommendedName>
</protein>
<dbReference type="PANTHER" id="PTHR46149:SF7">
    <property type="entry name" value="GTP-BINDING PROTEIN DI-RAS2"/>
    <property type="match status" value="1"/>
</dbReference>
<organism evidence="11 12">
    <name type="scientific">Daphnia galeata</name>
    <dbReference type="NCBI Taxonomy" id="27404"/>
    <lineage>
        <taxon>Eukaryota</taxon>
        <taxon>Metazoa</taxon>
        <taxon>Ecdysozoa</taxon>
        <taxon>Arthropoda</taxon>
        <taxon>Crustacea</taxon>
        <taxon>Branchiopoda</taxon>
        <taxon>Diplostraca</taxon>
        <taxon>Cladocera</taxon>
        <taxon>Anomopoda</taxon>
        <taxon>Daphniidae</taxon>
        <taxon>Daphnia</taxon>
    </lineage>
</organism>
<evidence type="ECO:0000256" key="7">
    <source>
        <dbReference type="ARBA" id="ARBA00023288"/>
    </source>
</evidence>
<dbReference type="GO" id="GO:0005525">
    <property type="term" value="F:GTP binding"/>
    <property type="evidence" value="ECO:0007669"/>
    <property type="project" value="UniProtKB-KW"/>
</dbReference>
<evidence type="ECO:0000313" key="11">
    <source>
        <dbReference type="EMBL" id="CAH0112656.1"/>
    </source>
</evidence>
<keyword evidence="12" id="KW-1185">Reference proteome</keyword>
<dbReference type="GO" id="GO:0003924">
    <property type="term" value="F:GTPase activity"/>
    <property type="evidence" value="ECO:0007669"/>
    <property type="project" value="InterPro"/>
</dbReference>
<dbReference type="FunFam" id="3.40.50.300:FF:000475">
    <property type="entry name" value="GTP-binding protein Rhes"/>
    <property type="match status" value="1"/>
</dbReference>
<gene>
    <name evidence="11" type="ORF">DGAL_LOCUS16425</name>
</gene>
<evidence type="ECO:0000313" key="12">
    <source>
        <dbReference type="Proteomes" id="UP000789390"/>
    </source>
</evidence>
<feature type="compositionally biased region" description="Low complexity" evidence="10">
    <location>
        <begin position="353"/>
        <end position="370"/>
    </location>
</feature>
<evidence type="ECO:0000256" key="2">
    <source>
        <dbReference type="ARBA" id="ARBA00022475"/>
    </source>
</evidence>
<feature type="region of interest" description="Disordered" evidence="10">
    <location>
        <begin position="313"/>
        <end position="335"/>
    </location>
</feature>
<dbReference type="PANTHER" id="PTHR46149">
    <property type="entry name" value="MIP08469P"/>
    <property type="match status" value="1"/>
</dbReference>
<comment type="subcellular location">
    <subcellularLocation>
        <location evidence="1">Cell membrane</location>
        <topology evidence="1">Lipid-anchor</topology>
    </subcellularLocation>
</comment>
<feature type="region of interest" description="Disordered" evidence="10">
    <location>
        <begin position="1"/>
        <end position="105"/>
    </location>
</feature>
<dbReference type="NCBIfam" id="TIGR00231">
    <property type="entry name" value="small_GTP"/>
    <property type="match status" value="1"/>
</dbReference>
<keyword evidence="4" id="KW-0547">Nucleotide-binding</keyword>